<evidence type="ECO:0000313" key="2">
    <source>
        <dbReference type="WBParaSite" id="ES5_v2.g14841.t1"/>
    </source>
</evidence>
<protein>
    <submittedName>
        <fullName evidence="2">C2H2-type domain-containing protein</fullName>
    </submittedName>
</protein>
<accession>A0AC34FDA3</accession>
<reference evidence="2" key="1">
    <citation type="submission" date="2022-11" db="UniProtKB">
        <authorList>
            <consortium name="WormBaseParasite"/>
        </authorList>
    </citation>
    <scope>IDENTIFICATION</scope>
</reference>
<proteinExistence type="predicted"/>
<name>A0AC34FDA3_9BILA</name>
<sequence>MNSFLGNHFSSTTNIPSSITTPSTTSINPSAGTTATSIFPSSEWLRNYQQHFAACLQSLPSTHSITTSPPSSSSPPATIKEETKTPKKFDFSSIASIEEEEESSSEPCPHDSGDAHSPCSSNSMPPSPSSSNDANSIITSTSTNSIPTTSVITSVGMNPFQLGFMPNPLMTSSPFRPMPMNFVPRNAWFMQPGGPRRGPPSSNRSGRTKKEYICEYCKRRFTKSYNLMIHLRTHTNERPFSCPICKKAFRRQDHLRDHQFTHAKEKPYICDICRKGFCQSRTMESHRQSAHGITTKPKRASPKGTPPTLNPATMFSSMNPFFGGNPRINHQLNVNMFLASLQQQSTNAAAAAAAVAISQQQRLTASHSSGAEESEILNQTTSSIGLQDSSDHTTTTDSSILSSAISRETSTSPVIDP</sequence>
<organism evidence="1 2">
    <name type="scientific">Panagrolaimus sp. ES5</name>
    <dbReference type="NCBI Taxonomy" id="591445"/>
    <lineage>
        <taxon>Eukaryota</taxon>
        <taxon>Metazoa</taxon>
        <taxon>Ecdysozoa</taxon>
        <taxon>Nematoda</taxon>
        <taxon>Chromadorea</taxon>
        <taxon>Rhabditida</taxon>
        <taxon>Tylenchina</taxon>
        <taxon>Panagrolaimomorpha</taxon>
        <taxon>Panagrolaimoidea</taxon>
        <taxon>Panagrolaimidae</taxon>
        <taxon>Panagrolaimus</taxon>
    </lineage>
</organism>
<evidence type="ECO:0000313" key="1">
    <source>
        <dbReference type="Proteomes" id="UP000887579"/>
    </source>
</evidence>
<dbReference type="Proteomes" id="UP000887579">
    <property type="component" value="Unplaced"/>
</dbReference>
<dbReference type="WBParaSite" id="ES5_v2.g14841.t1">
    <property type="protein sequence ID" value="ES5_v2.g14841.t1"/>
    <property type="gene ID" value="ES5_v2.g14841"/>
</dbReference>